<accession>A0ABP6DBC8</accession>
<evidence type="ECO:0000313" key="1">
    <source>
        <dbReference type="EMBL" id="GAA2638684.1"/>
    </source>
</evidence>
<sequence length="102" mass="10945">MMTVAETIAGAAVVRLSSGGPELFAWDVEYRGRRDYGQGGVTDDKTRAFTCVTLALLGSPLGSHGRVRRVTLSPSGEVAHLELGVLGQAFRSRDGVRWTDQP</sequence>
<protein>
    <submittedName>
        <fullName evidence="1">Uncharacterized protein</fullName>
    </submittedName>
</protein>
<proteinExistence type="predicted"/>
<name>A0ABP6DBC8_9ACTN</name>
<dbReference type="Proteomes" id="UP001501509">
    <property type="component" value="Unassembled WGS sequence"/>
</dbReference>
<gene>
    <name evidence="1" type="ORF">GCM10010411_93380</name>
</gene>
<organism evidence="1 2">
    <name type="scientific">Actinomadura fulvescens</name>
    <dbReference type="NCBI Taxonomy" id="46160"/>
    <lineage>
        <taxon>Bacteria</taxon>
        <taxon>Bacillati</taxon>
        <taxon>Actinomycetota</taxon>
        <taxon>Actinomycetes</taxon>
        <taxon>Streptosporangiales</taxon>
        <taxon>Thermomonosporaceae</taxon>
        <taxon>Actinomadura</taxon>
    </lineage>
</organism>
<keyword evidence="2" id="KW-1185">Reference proteome</keyword>
<dbReference type="EMBL" id="BAAATD010000026">
    <property type="protein sequence ID" value="GAA2638684.1"/>
    <property type="molecule type" value="Genomic_DNA"/>
</dbReference>
<comment type="caution">
    <text evidence="1">The sequence shown here is derived from an EMBL/GenBank/DDBJ whole genome shotgun (WGS) entry which is preliminary data.</text>
</comment>
<dbReference type="RefSeq" id="WP_344549243.1">
    <property type="nucleotide sequence ID" value="NZ_BAAATD010000026.1"/>
</dbReference>
<reference evidence="2" key="1">
    <citation type="journal article" date="2019" name="Int. J. Syst. Evol. Microbiol.">
        <title>The Global Catalogue of Microorganisms (GCM) 10K type strain sequencing project: providing services to taxonomists for standard genome sequencing and annotation.</title>
        <authorList>
            <consortium name="The Broad Institute Genomics Platform"/>
            <consortium name="The Broad Institute Genome Sequencing Center for Infectious Disease"/>
            <person name="Wu L."/>
            <person name="Ma J."/>
        </authorList>
    </citation>
    <scope>NUCLEOTIDE SEQUENCE [LARGE SCALE GENOMIC DNA]</scope>
    <source>
        <strain evidence="2">JCM 6833</strain>
    </source>
</reference>
<evidence type="ECO:0000313" key="2">
    <source>
        <dbReference type="Proteomes" id="UP001501509"/>
    </source>
</evidence>